<dbReference type="Pfam" id="PF05036">
    <property type="entry name" value="SPOR"/>
    <property type="match status" value="1"/>
</dbReference>
<keyword evidence="4" id="KW-1185">Reference proteome</keyword>
<sequence length="475" mass="48104">MLNSRFVAAAVISVLSQVLPASAQSSIMAVPAEIPAASYSGSQYVDSKGCVFIRANMAGTYSWVPRLTRDRQQLCGFQPTGGATRSIEAANAAAAASAEVLTLDLDTPAAPPAPVQVQAPAPVRTASTSVGDPIRTVASMTTRPATPPVAVSINVPSVTPQIVAAPEPQRMTLSEICEGRTGIQRSYLNAETGQPVDCGPAPVVATVAPAPVANGCDTSAHMNSRYAVRCGPQTQPIRAGGATVPASNPVLEFNRTPPSVSTVSVAPTVVAPVVTVAPTVTVTAPVVIAPTQAAPSASSCSGFDDVSSRYMAGAVRCGPQTVSPSGASSLGYKTSSLFGADIPASNPTSGTYRVGDHPAGYETAWDDGRLNPNRGIPAATAQVVISTRTAPVASAAAVATSHRFVQVGTYAVSANAQAAMARLQSMGYPVSNGTVRSNGQNMTVVAAGPFSNAAALRGALQSVRAAGYADAFTRG</sequence>
<reference evidence="3 4" key="1">
    <citation type="submission" date="2020-03" db="EMBL/GenBank/DDBJ databases">
        <title>Bacterial isolates of synthetic phycosphere.</title>
        <authorList>
            <person name="Fu H."/>
            <person name="Moran M.A."/>
        </authorList>
    </citation>
    <scope>NUCLEOTIDE SEQUENCE [LARGE SCALE GENOMIC DNA]</scope>
    <source>
        <strain evidence="3 4">HF1</strain>
    </source>
</reference>
<dbReference type="RefSeq" id="WP_167637729.1">
    <property type="nucleotide sequence ID" value="NZ_JAATOP010000004.1"/>
</dbReference>
<dbReference type="Gene3D" id="3.30.70.1070">
    <property type="entry name" value="Sporulation related repeat"/>
    <property type="match status" value="1"/>
</dbReference>
<dbReference type="InterPro" id="IPR036680">
    <property type="entry name" value="SPOR-like_sf"/>
</dbReference>
<evidence type="ECO:0000313" key="4">
    <source>
        <dbReference type="Proteomes" id="UP000709466"/>
    </source>
</evidence>
<organism evidence="3 4">
    <name type="scientific">Marivivens donghaensis</name>
    <dbReference type="NCBI Taxonomy" id="1699413"/>
    <lineage>
        <taxon>Bacteria</taxon>
        <taxon>Pseudomonadati</taxon>
        <taxon>Pseudomonadota</taxon>
        <taxon>Alphaproteobacteria</taxon>
        <taxon>Rhodobacterales</taxon>
        <taxon>Paracoccaceae</taxon>
        <taxon>Marivivens group</taxon>
        <taxon>Marivivens</taxon>
    </lineage>
</organism>
<dbReference type="SUPFAM" id="SSF110997">
    <property type="entry name" value="Sporulation related repeat"/>
    <property type="match status" value="1"/>
</dbReference>
<gene>
    <name evidence="3" type="ORF">HCZ30_07850</name>
</gene>
<feature type="chain" id="PRO_5046875707" description="SPOR domain-containing protein" evidence="1">
    <location>
        <begin position="24"/>
        <end position="475"/>
    </location>
</feature>
<name>A0ABX0VX26_9RHOB</name>
<keyword evidence="1" id="KW-0732">Signal</keyword>
<evidence type="ECO:0000259" key="2">
    <source>
        <dbReference type="PROSITE" id="PS51724"/>
    </source>
</evidence>
<evidence type="ECO:0000256" key="1">
    <source>
        <dbReference type="SAM" id="SignalP"/>
    </source>
</evidence>
<accession>A0ABX0VX26</accession>
<feature type="domain" description="SPOR" evidence="2">
    <location>
        <begin position="397"/>
        <end position="475"/>
    </location>
</feature>
<dbReference type="Proteomes" id="UP000709466">
    <property type="component" value="Unassembled WGS sequence"/>
</dbReference>
<evidence type="ECO:0000313" key="3">
    <source>
        <dbReference type="EMBL" id="NIY72349.1"/>
    </source>
</evidence>
<protein>
    <recommendedName>
        <fullName evidence="2">SPOR domain-containing protein</fullName>
    </recommendedName>
</protein>
<feature type="signal peptide" evidence="1">
    <location>
        <begin position="1"/>
        <end position="23"/>
    </location>
</feature>
<dbReference type="InterPro" id="IPR007730">
    <property type="entry name" value="SPOR-like_dom"/>
</dbReference>
<dbReference type="EMBL" id="JAATOP010000004">
    <property type="protein sequence ID" value="NIY72349.1"/>
    <property type="molecule type" value="Genomic_DNA"/>
</dbReference>
<proteinExistence type="predicted"/>
<comment type="caution">
    <text evidence="3">The sequence shown here is derived from an EMBL/GenBank/DDBJ whole genome shotgun (WGS) entry which is preliminary data.</text>
</comment>
<dbReference type="PROSITE" id="PS51724">
    <property type="entry name" value="SPOR"/>
    <property type="match status" value="1"/>
</dbReference>